<reference evidence="14 15" key="1">
    <citation type="submission" date="2020-07" db="EMBL/GenBank/DDBJ databases">
        <title>Taxonomic revisions and descriptions of new bacterial species based on genomic comparisons in the high-G+C-content subgroup of the family Alcaligenaceae.</title>
        <authorList>
            <person name="Szabo A."/>
            <person name="Felfoldi T."/>
        </authorList>
    </citation>
    <scope>NUCLEOTIDE SEQUENCE [LARGE SCALE GENOMIC DNA]</scope>
    <source>
        <strain evidence="14 15">DSM 25264</strain>
    </source>
</reference>
<evidence type="ECO:0000256" key="3">
    <source>
        <dbReference type="ARBA" id="ARBA00013253"/>
    </source>
</evidence>
<dbReference type="CDD" id="cd00483">
    <property type="entry name" value="HPPK"/>
    <property type="match status" value="1"/>
</dbReference>
<dbReference type="Pfam" id="PF01288">
    <property type="entry name" value="HPPK"/>
    <property type="match status" value="1"/>
</dbReference>
<organism evidence="14 15">
    <name type="scientific">Allopusillimonas soli</name>
    <dbReference type="NCBI Taxonomy" id="659016"/>
    <lineage>
        <taxon>Bacteria</taxon>
        <taxon>Pseudomonadati</taxon>
        <taxon>Pseudomonadota</taxon>
        <taxon>Betaproteobacteria</taxon>
        <taxon>Burkholderiales</taxon>
        <taxon>Alcaligenaceae</taxon>
        <taxon>Allopusillimonas</taxon>
    </lineage>
</organism>
<evidence type="ECO:0000256" key="12">
    <source>
        <dbReference type="ARBA" id="ARBA00033413"/>
    </source>
</evidence>
<evidence type="ECO:0000256" key="2">
    <source>
        <dbReference type="ARBA" id="ARBA00005810"/>
    </source>
</evidence>
<dbReference type="GO" id="GO:0046654">
    <property type="term" value="P:tetrahydrofolate biosynthetic process"/>
    <property type="evidence" value="ECO:0007669"/>
    <property type="project" value="UniProtKB-UniPathway"/>
</dbReference>
<evidence type="ECO:0000256" key="8">
    <source>
        <dbReference type="ARBA" id="ARBA00022840"/>
    </source>
</evidence>
<comment type="pathway">
    <text evidence="1">Cofactor biosynthesis; tetrahydrofolate biosynthesis; 2-amino-4-hydroxy-6-hydroxymethyl-7,8-dihydropteridine diphosphate from 7,8-dihydroneopterin triphosphate: step 4/4.</text>
</comment>
<evidence type="ECO:0000256" key="5">
    <source>
        <dbReference type="ARBA" id="ARBA00022679"/>
    </source>
</evidence>
<gene>
    <name evidence="14" type="primary">folK</name>
    <name evidence="14" type="ORF">H0A68_16725</name>
</gene>
<evidence type="ECO:0000256" key="9">
    <source>
        <dbReference type="ARBA" id="ARBA00022909"/>
    </source>
</evidence>
<dbReference type="GO" id="GO:0046656">
    <property type="term" value="P:folic acid biosynthetic process"/>
    <property type="evidence" value="ECO:0007669"/>
    <property type="project" value="UniProtKB-KW"/>
</dbReference>
<dbReference type="UniPathway" id="UPA00077">
    <property type="reaction ID" value="UER00155"/>
</dbReference>
<keyword evidence="15" id="KW-1185">Reference proteome</keyword>
<dbReference type="InterPro" id="IPR035907">
    <property type="entry name" value="Hppk_sf"/>
</dbReference>
<keyword evidence="8" id="KW-0067">ATP-binding</keyword>
<protein>
    <recommendedName>
        <fullName evidence="4">2-amino-4-hydroxy-6-hydroxymethyldihydropteridine pyrophosphokinase</fullName>
        <ecNumber evidence="3">2.7.6.3</ecNumber>
    </recommendedName>
    <alternativeName>
        <fullName evidence="11">6-hydroxymethyl-7,8-dihydropterin pyrophosphokinase</fullName>
    </alternativeName>
    <alternativeName>
        <fullName evidence="12">7,8-dihydro-6-hydroxymethylpterin-pyrophosphokinase</fullName>
    </alternativeName>
</protein>
<dbReference type="OrthoDB" id="9808041at2"/>
<sequence>MPESVIRCYVGLGANLDQPRRHVEQAAQALAASPGVALLRLSPLYRSAPVESNGPDYVNAVAQVDTRLPPDALLSLLQSIECAHGRQRPYRNAPRTLDLDLLLYGGRHIDTPVLTVPHPRMHLRAFVLQPLSDLDPGLCLEQGSVHALLLACQGQRLERLPD</sequence>
<dbReference type="GO" id="GO:0005524">
    <property type="term" value="F:ATP binding"/>
    <property type="evidence" value="ECO:0007669"/>
    <property type="project" value="UniProtKB-KW"/>
</dbReference>
<dbReference type="NCBIfam" id="TIGR01498">
    <property type="entry name" value="folK"/>
    <property type="match status" value="1"/>
</dbReference>
<evidence type="ECO:0000313" key="15">
    <source>
        <dbReference type="Proteomes" id="UP000580517"/>
    </source>
</evidence>
<dbReference type="InterPro" id="IPR000550">
    <property type="entry name" value="Hppk"/>
</dbReference>
<dbReference type="EMBL" id="JACCEW010000006">
    <property type="protein sequence ID" value="NYT38530.1"/>
    <property type="molecule type" value="Genomic_DNA"/>
</dbReference>
<evidence type="ECO:0000256" key="1">
    <source>
        <dbReference type="ARBA" id="ARBA00005051"/>
    </source>
</evidence>
<accession>A0A853FIE4</accession>
<evidence type="ECO:0000256" key="6">
    <source>
        <dbReference type="ARBA" id="ARBA00022741"/>
    </source>
</evidence>
<dbReference type="Gene3D" id="3.30.70.560">
    <property type="entry name" value="7,8-Dihydro-6-hydroxymethylpterin-pyrophosphokinase HPPK"/>
    <property type="match status" value="1"/>
</dbReference>
<dbReference type="AlphaFoldDB" id="A0A853FIE4"/>
<evidence type="ECO:0000256" key="4">
    <source>
        <dbReference type="ARBA" id="ARBA00016218"/>
    </source>
</evidence>
<keyword evidence="7 14" id="KW-0418">Kinase</keyword>
<dbReference type="Proteomes" id="UP000580517">
    <property type="component" value="Unassembled WGS sequence"/>
</dbReference>
<evidence type="ECO:0000256" key="10">
    <source>
        <dbReference type="ARBA" id="ARBA00029409"/>
    </source>
</evidence>
<dbReference type="PANTHER" id="PTHR43071:SF1">
    <property type="entry name" value="2-AMINO-4-HYDROXY-6-HYDROXYMETHYLDIHYDROPTERIDINE PYROPHOSPHOKINASE"/>
    <property type="match status" value="1"/>
</dbReference>
<comment type="function">
    <text evidence="10">Catalyzes the transfer of pyrophosphate from adenosine triphosphate (ATP) to 6-hydroxymethyl-7,8-dihydropterin, an enzymatic step in folate biosynthesis pathway.</text>
</comment>
<evidence type="ECO:0000313" key="14">
    <source>
        <dbReference type="EMBL" id="NYT38530.1"/>
    </source>
</evidence>
<evidence type="ECO:0000256" key="11">
    <source>
        <dbReference type="ARBA" id="ARBA00029766"/>
    </source>
</evidence>
<dbReference type="PANTHER" id="PTHR43071">
    <property type="entry name" value="2-AMINO-4-HYDROXY-6-HYDROXYMETHYLDIHYDROPTERIDINE PYROPHOSPHOKINASE"/>
    <property type="match status" value="1"/>
</dbReference>
<keyword evidence="6" id="KW-0547">Nucleotide-binding</keyword>
<dbReference type="SUPFAM" id="SSF55083">
    <property type="entry name" value="6-hydroxymethyl-7,8-dihydropterin pyrophosphokinase, HPPK"/>
    <property type="match status" value="1"/>
</dbReference>
<comment type="caution">
    <text evidence="14">The sequence shown here is derived from an EMBL/GenBank/DDBJ whole genome shotgun (WGS) entry which is preliminary data.</text>
</comment>
<dbReference type="GO" id="GO:0003848">
    <property type="term" value="F:2-amino-4-hydroxy-6-hydroxymethyldihydropteridine diphosphokinase activity"/>
    <property type="evidence" value="ECO:0007669"/>
    <property type="project" value="UniProtKB-EC"/>
</dbReference>
<keyword evidence="5 14" id="KW-0808">Transferase</keyword>
<keyword evidence="9" id="KW-0289">Folate biosynthesis</keyword>
<comment type="similarity">
    <text evidence="2">Belongs to the HPPK family.</text>
</comment>
<name>A0A853FIE4_9BURK</name>
<evidence type="ECO:0000259" key="13">
    <source>
        <dbReference type="PROSITE" id="PS00794"/>
    </source>
</evidence>
<proteinExistence type="inferred from homology"/>
<dbReference type="GO" id="GO:0016301">
    <property type="term" value="F:kinase activity"/>
    <property type="evidence" value="ECO:0007669"/>
    <property type="project" value="UniProtKB-KW"/>
</dbReference>
<dbReference type="EC" id="2.7.6.3" evidence="3"/>
<evidence type="ECO:0000256" key="7">
    <source>
        <dbReference type="ARBA" id="ARBA00022777"/>
    </source>
</evidence>
<feature type="domain" description="7,8-dihydro-6-hydroxymethylpterin-pyrophosphokinase" evidence="13">
    <location>
        <begin position="91"/>
        <end position="102"/>
    </location>
</feature>
<dbReference type="PROSITE" id="PS00794">
    <property type="entry name" value="HPPK"/>
    <property type="match status" value="1"/>
</dbReference>